<dbReference type="SUPFAM" id="SSF47072">
    <property type="entry name" value="Cysteine alpha-hairpin motif"/>
    <property type="match status" value="1"/>
</dbReference>
<accession>A0ABQ8NQJ7</accession>
<comment type="caution">
    <text evidence="6">The sequence shown here is derived from an EMBL/GenBank/DDBJ whole genome shotgun (WGS) entry which is preliminary data.</text>
</comment>
<dbReference type="PANTHER" id="PTHR46811">
    <property type="entry name" value="COILED-COIL-HELIX-COILED-COIL-HELIX DOMAIN-CONTAINING PROTEIN 7"/>
    <property type="match status" value="1"/>
</dbReference>
<evidence type="ECO:0000313" key="6">
    <source>
        <dbReference type="EMBL" id="KAI6300107.1"/>
    </source>
</evidence>
<evidence type="ECO:0000256" key="3">
    <source>
        <dbReference type="ARBA" id="ARBA00023128"/>
    </source>
</evidence>
<evidence type="ECO:0000313" key="7">
    <source>
        <dbReference type="Proteomes" id="UP001059893"/>
    </source>
</evidence>
<dbReference type="PROSITE" id="PS51808">
    <property type="entry name" value="CHCH"/>
    <property type="match status" value="1"/>
</dbReference>
<feature type="compositionally biased region" description="Polar residues" evidence="5">
    <location>
        <begin position="18"/>
        <end position="34"/>
    </location>
</feature>
<evidence type="ECO:0000256" key="1">
    <source>
        <dbReference type="ARBA" id="ARBA00003875"/>
    </source>
</evidence>
<keyword evidence="7" id="KW-1185">Reference proteome</keyword>
<evidence type="ECO:0000256" key="4">
    <source>
        <dbReference type="ARBA" id="ARBA00023157"/>
    </source>
</evidence>
<name>A0ABQ8NQJ7_PYRGI</name>
<keyword evidence="3" id="KW-0496">Mitochondrion</keyword>
<dbReference type="Gene3D" id="1.10.287.1130">
    <property type="entry name" value="CytochromE C oxidase copper chaperone"/>
    <property type="match status" value="1"/>
</dbReference>
<reference evidence="6" key="1">
    <citation type="submission" date="2021-01" db="EMBL/GenBank/DDBJ databases">
        <title>Deciphering the adaptive evolutionary patterns associated with biogeogrpahic diversity in the finger millet blast pathogen Magnaporthe oryzae in Eastern Africa.</title>
        <authorList>
            <person name="Onyema G."/>
            <person name="Shittu T.A."/>
            <person name="Dodsworth S."/>
            <person name="Devilliers S."/>
            <person name="Muthumeenakshi S."/>
            <person name="Sreenivasaprasad S."/>
        </authorList>
    </citation>
    <scope>NUCLEOTIDE SEQUENCE</scope>
    <source>
        <strain evidence="6">D15/s37</strain>
    </source>
</reference>
<proteinExistence type="predicted"/>
<evidence type="ECO:0000256" key="5">
    <source>
        <dbReference type="SAM" id="MobiDB-lite"/>
    </source>
</evidence>
<dbReference type="PANTHER" id="PTHR46811:SF1">
    <property type="entry name" value="COILED-COIL-HELIX-COILED-COIL-HELIX DOMAIN-CONTAINING PROTEIN 7"/>
    <property type="match status" value="1"/>
</dbReference>
<comment type="function">
    <text evidence="1">Required for the assembly of cytochrome c oxidase.</text>
</comment>
<dbReference type="Proteomes" id="UP001059893">
    <property type="component" value="Unassembled WGS sequence"/>
</dbReference>
<organism evidence="6 7">
    <name type="scientific">Pyricularia grisea</name>
    <name type="common">Crabgrass-specific blast fungus</name>
    <name type="synonym">Magnaporthe grisea</name>
    <dbReference type="NCBI Taxonomy" id="148305"/>
    <lineage>
        <taxon>Eukaryota</taxon>
        <taxon>Fungi</taxon>
        <taxon>Dikarya</taxon>
        <taxon>Ascomycota</taxon>
        <taxon>Pezizomycotina</taxon>
        <taxon>Sordariomycetes</taxon>
        <taxon>Sordariomycetidae</taxon>
        <taxon>Magnaporthales</taxon>
        <taxon>Pyriculariaceae</taxon>
        <taxon>Pyricularia</taxon>
    </lineage>
</organism>
<evidence type="ECO:0000256" key="2">
    <source>
        <dbReference type="ARBA" id="ARBA00004569"/>
    </source>
</evidence>
<dbReference type="EMBL" id="JABSND010000057">
    <property type="protein sequence ID" value="KAI6300107.1"/>
    <property type="molecule type" value="Genomic_DNA"/>
</dbReference>
<gene>
    <name evidence="6" type="ORF">MCOR33_004092</name>
</gene>
<dbReference type="InterPro" id="IPR009069">
    <property type="entry name" value="Cys_alpha_HP_mot_SF"/>
</dbReference>
<feature type="compositionally biased region" description="Basic and acidic residues" evidence="5">
    <location>
        <begin position="36"/>
        <end position="48"/>
    </location>
</feature>
<comment type="subcellular location">
    <subcellularLocation>
        <location evidence="2">Mitochondrion intermembrane space</location>
    </subcellularLocation>
</comment>
<feature type="region of interest" description="Disordered" evidence="5">
    <location>
        <begin position="15"/>
        <end position="52"/>
    </location>
</feature>
<sequence length="124" mass="14347">MSKECLCATDIKIDNHSRPTSRNLPNKTKPNMATQHPDDRSDGPWSDKNKRKFRNKDLSEFYDPCQEAAARSIQCLNRNGGDRTMCQDYFAAYRECKKQWIGRKREVYNIPKDSKSGGEQDQGQ</sequence>
<dbReference type="InterPro" id="IPR051040">
    <property type="entry name" value="COX23"/>
</dbReference>
<protein>
    <submittedName>
        <fullName evidence="6">Uncharacterized protein</fullName>
    </submittedName>
</protein>
<keyword evidence="4" id="KW-1015">Disulfide bond</keyword>